<evidence type="ECO:0000313" key="1">
    <source>
        <dbReference type="EMBL" id="MYL21576.1"/>
    </source>
</evidence>
<dbReference type="Gene3D" id="2.160.20.10">
    <property type="entry name" value="Single-stranded right-handed beta-helix, Pectin lyase-like"/>
    <property type="match status" value="1"/>
</dbReference>
<evidence type="ECO:0000313" key="2">
    <source>
        <dbReference type="Proteomes" id="UP000460949"/>
    </source>
</evidence>
<protein>
    <recommendedName>
        <fullName evidence="3">Pectate lyase superfamily protein domain-containing protein</fullName>
    </recommendedName>
</protein>
<organism evidence="1 2">
    <name type="scientific">Halobacillus litoralis</name>
    <dbReference type="NCBI Taxonomy" id="45668"/>
    <lineage>
        <taxon>Bacteria</taxon>
        <taxon>Bacillati</taxon>
        <taxon>Bacillota</taxon>
        <taxon>Bacilli</taxon>
        <taxon>Bacillales</taxon>
        <taxon>Bacillaceae</taxon>
        <taxon>Halobacillus</taxon>
    </lineage>
</organism>
<reference evidence="1 2" key="1">
    <citation type="submission" date="2019-11" db="EMBL/GenBank/DDBJ databases">
        <title>Genome sequences of 17 halophilic strains isolated from different environments.</title>
        <authorList>
            <person name="Furrow R.E."/>
        </authorList>
    </citation>
    <scope>NUCLEOTIDE SEQUENCE [LARGE SCALE GENOMIC DNA]</scope>
    <source>
        <strain evidence="1 2">22511_23_Filter</strain>
    </source>
</reference>
<dbReference type="SUPFAM" id="SSF51126">
    <property type="entry name" value="Pectin lyase-like"/>
    <property type="match status" value="1"/>
</dbReference>
<dbReference type="InterPro" id="IPR011050">
    <property type="entry name" value="Pectin_lyase_fold/virulence"/>
</dbReference>
<comment type="caution">
    <text evidence="1">The sequence shown here is derived from an EMBL/GenBank/DDBJ whole genome shotgun (WGS) entry which is preliminary data.</text>
</comment>
<evidence type="ECO:0008006" key="3">
    <source>
        <dbReference type="Google" id="ProtNLM"/>
    </source>
</evidence>
<proteinExistence type="predicted"/>
<dbReference type="AlphaFoldDB" id="A0A845DVZ5"/>
<accession>A0A845DVZ5</accession>
<dbReference type="InterPro" id="IPR012334">
    <property type="entry name" value="Pectin_lyas_fold"/>
</dbReference>
<dbReference type="OrthoDB" id="2436694at2"/>
<name>A0A845DVZ5_9BACI</name>
<dbReference type="Proteomes" id="UP000460949">
    <property type="component" value="Unassembled WGS sequence"/>
</dbReference>
<dbReference type="EMBL" id="WMET01000005">
    <property type="protein sequence ID" value="MYL21576.1"/>
    <property type="molecule type" value="Genomic_DNA"/>
</dbReference>
<gene>
    <name evidence="1" type="ORF">GLW04_16855</name>
</gene>
<dbReference type="RefSeq" id="WP_160839393.1">
    <property type="nucleotide sequence ID" value="NZ_WMET01000005.1"/>
</dbReference>
<sequence>MNQDHAVFVTDFTGSDAQKVQQAIDHAAINGNPSVVYVPDGDYVITETLILREGVSLIFAYDARFVVYGNQDVLHIEKNAGITGAYIAIDDSRFNRRILVFDGKYKYYNSWNRSRFQQINMVNWSGSHKGTGIYLSSSQPSDEISFLQFDDIKAVGLHTALEVRVTKPSSGYSWVNANNFMNVTIDDCVRGIWMNSSKTIPNEASGNNFTNLQIQLSSISRSAVRVTGDYNYLQGMIWDAYLASQMGDLVHLTSNSSHTECRLRGNHSVLDQGTDNTY</sequence>